<dbReference type="PANTHER" id="PTHR43646:SF3">
    <property type="entry name" value="SLR1566 PROTEIN"/>
    <property type="match status" value="1"/>
</dbReference>
<accession>A0A3N9XJI7</accession>
<feature type="transmembrane region" description="Helical" evidence="1">
    <location>
        <begin position="280"/>
        <end position="299"/>
    </location>
</feature>
<keyword evidence="1" id="KW-1133">Transmembrane helix</keyword>
<dbReference type="EMBL" id="QGSY01000093">
    <property type="protein sequence ID" value="RQX13246.1"/>
    <property type="molecule type" value="Genomic_DNA"/>
</dbReference>
<dbReference type="RefSeq" id="WP_124853942.1">
    <property type="nucleotide sequence ID" value="NZ_JBEXWX010000044.1"/>
</dbReference>
<dbReference type="Gene3D" id="3.90.550.10">
    <property type="entry name" value="Spore Coat Polysaccharide Biosynthesis Protein SpsA, Chain A"/>
    <property type="match status" value="1"/>
</dbReference>
<evidence type="ECO:0000256" key="1">
    <source>
        <dbReference type="SAM" id="Phobius"/>
    </source>
</evidence>
<gene>
    <name evidence="2" type="ORF">DLJ58_04190</name>
</gene>
<reference evidence="2 3" key="1">
    <citation type="submission" date="2018-05" db="EMBL/GenBank/DDBJ databases">
        <title>Micromonospora from Atacama Desert.</title>
        <authorList>
            <person name="Carro L."/>
            <person name="Goodfellow M."/>
            <person name="Klenk H.-P."/>
        </authorList>
    </citation>
    <scope>NUCLEOTIDE SEQUENCE [LARGE SCALE GENOMIC DNA]</scope>
    <source>
        <strain evidence="2 3">LB32</strain>
    </source>
</reference>
<dbReference type="SUPFAM" id="SSF53448">
    <property type="entry name" value="Nucleotide-diphospho-sugar transferases"/>
    <property type="match status" value="1"/>
</dbReference>
<keyword evidence="3" id="KW-1185">Reference proteome</keyword>
<evidence type="ECO:0000313" key="3">
    <source>
        <dbReference type="Proteomes" id="UP000266889"/>
    </source>
</evidence>
<sequence>MTVLLALLIAVAALTGHTWLNATRWLRRPTDRPKDVDEPVTVLLPLRDEATRVTPCLRALLAQRGVPGLRVVVLDDGSTDGTADVVRAVTGDDPRVTLLTGVAPPPGWLGKPHACWQLASRADPDATALVFVDADVVLAPHAVAAAVTELRAARATLLSPYPRIVVATAGDRLVQPLLQWLWLTFLPLRAMERSSRPSLAAAGGQFLVVDRAGYTAAGGHAAVADKILEDVELARAVKRAGGRIALADGSRLATCRMYDNWPQLRDGYSKSLWSSFGHPGAAAAVVAALLLLYTAPPLIALTSAAAGAPRVAAVGLAAYVLGVAGRVVTARATGGRWWPDALAHPVSVVVLGWLTLRSYHLRKRRRLTWRGRPVS</sequence>
<dbReference type="GO" id="GO:0016740">
    <property type="term" value="F:transferase activity"/>
    <property type="evidence" value="ECO:0007669"/>
    <property type="project" value="UniProtKB-KW"/>
</dbReference>
<proteinExistence type="predicted"/>
<dbReference type="CDD" id="cd00761">
    <property type="entry name" value="Glyco_tranf_GTA_type"/>
    <property type="match status" value="1"/>
</dbReference>
<protein>
    <submittedName>
        <fullName evidence="2">Glycosyl transferase</fullName>
    </submittedName>
</protein>
<keyword evidence="1" id="KW-0812">Transmembrane</keyword>
<dbReference type="InterPro" id="IPR029044">
    <property type="entry name" value="Nucleotide-diphossugar_trans"/>
</dbReference>
<dbReference type="AlphaFoldDB" id="A0A3N9XJI7"/>
<feature type="transmembrane region" description="Helical" evidence="1">
    <location>
        <begin position="341"/>
        <end position="360"/>
    </location>
</feature>
<feature type="transmembrane region" description="Helical" evidence="1">
    <location>
        <begin position="311"/>
        <end position="329"/>
    </location>
</feature>
<name>A0A3N9XJI7_9ACTN</name>
<organism evidence="2 3">
    <name type="scientific">Micromonospora arida</name>
    <dbReference type="NCBI Taxonomy" id="2203715"/>
    <lineage>
        <taxon>Bacteria</taxon>
        <taxon>Bacillati</taxon>
        <taxon>Actinomycetota</taxon>
        <taxon>Actinomycetes</taxon>
        <taxon>Micromonosporales</taxon>
        <taxon>Micromonosporaceae</taxon>
        <taxon>Micromonospora</taxon>
    </lineage>
</organism>
<comment type="caution">
    <text evidence="2">The sequence shown here is derived from an EMBL/GenBank/DDBJ whole genome shotgun (WGS) entry which is preliminary data.</text>
</comment>
<dbReference type="Pfam" id="PF13641">
    <property type="entry name" value="Glyco_tranf_2_3"/>
    <property type="match status" value="1"/>
</dbReference>
<keyword evidence="2" id="KW-0808">Transferase</keyword>
<dbReference type="OrthoDB" id="9806525at2"/>
<keyword evidence="1" id="KW-0472">Membrane</keyword>
<dbReference type="Proteomes" id="UP000266889">
    <property type="component" value="Unassembled WGS sequence"/>
</dbReference>
<evidence type="ECO:0000313" key="2">
    <source>
        <dbReference type="EMBL" id="RQX13246.1"/>
    </source>
</evidence>
<dbReference type="PANTHER" id="PTHR43646">
    <property type="entry name" value="GLYCOSYLTRANSFERASE"/>
    <property type="match status" value="1"/>
</dbReference>